<name>A0A7J6EWV8_CANSA</name>
<evidence type="ECO:0000313" key="6">
    <source>
        <dbReference type="Proteomes" id="UP000583929"/>
    </source>
</evidence>
<evidence type="ECO:0000256" key="2">
    <source>
        <dbReference type="PROSITE-ProRule" id="PRU00035"/>
    </source>
</evidence>
<evidence type="ECO:0000256" key="3">
    <source>
        <dbReference type="SAM" id="MobiDB-lite"/>
    </source>
</evidence>
<dbReference type="InterPro" id="IPR001487">
    <property type="entry name" value="Bromodomain"/>
</dbReference>
<dbReference type="Pfam" id="PF00439">
    <property type="entry name" value="Bromodomain"/>
    <property type="match status" value="1"/>
</dbReference>
<dbReference type="EMBL" id="JAATIQ010000306">
    <property type="protein sequence ID" value="KAF4362911.1"/>
    <property type="molecule type" value="Genomic_DNA"/>
</dbReference>
<dbReference type="PROSITE" id="PS00633">
    <property type="entry name" value="BROMODOMAIN_1"/>
    <property type="match status" value="1"/>
</dbReference>
<comment type="caution">
    <text evidence="5">The sequence shown here is derived from an EMBL/GenBank/DDBJ whole genome shotgun (WGS) entry which is preliminary data.</text>
</comment>
<proteinExistence type="predicted"/>
<feature type="region of interest" description="Disordered" evidence="3">
    <location>
        <begin position="945"/>
        <end position="968"/>
    </location>
</feature>
<dbReference type="PANTHER" id="PTHR22881:SF26">
    <property type="entry name" value="BROMODOMAIN CONTAINING PROTEIN, EXPRESSED"/>
    <property type="match status" value="1"/>
</dbReference>
<feature type="domain" description="Bromo" evidence="4">
    <location>
        <begin position="342"/>
        <end position="412"/>
    </location>
</feature>
<keyword evidence="1 2" id="KW-0103">Bromodomain</keyword>
<keyword evidence="6" id="KW-1185">Reference proteome</keyword>
<dbReference type="PRINTS" id="PR00503">
    <property type="entry name" value="BROMODOMAIN"/>
</dbReference>
<evidence type="ECO:0000256" key="1">
    <source>
        <dbReference type="ARBA" id="ARBA00023117"/>
    </source>
</evidence>
<feature type="compositionally biased region" description="Polar residues" evidence="3">
    <location>
        <begin position="952"/>
        <end position="968"/>
    </location>
</feature>
<organism evidence="5 6">
    <name type="scientific">Cannabis sativa</name>
    <name type="common">Hemp</name>
    <name type="synonym">Marijuana</name>
    <dbReference type="NCBI Taxonomy" id="3483"/>
    <lineage>
        <taxon>Eukaryota</taxon>
        <taxon>Viridiplantae</taxon>
        <taxon>Streptophyta</taxon>
        <taxon>Embryophyta</taxon>
        <taxon>Tracheophyta</taxon>
        <taxon>Spermatophyta</taxon>
        <taxon>Magnoliopsida</taxon>
        <taxon>eudicotyledons</taxon>
        <taxon>Gunneridae</taxon>
        <taxon>Pentapetalae</taxon>
        <taxon>rosids</taxon>
        <taxon>fabids</taxon>
        <taxon>Rosales</taxon>
        <taxon>Cannabaceae</taxon>
        <taxon>Cannabis</taxon>
    </lineage>
</organism>
<reference evidence="5 6" key="1">
    <citation type="journal article" date="2020" name="bioRxiv">
        <title>Sequence and annotation of 42 cannabis genomes reveals extensive copy number variation in cannabinoid synthesis and pathogen resistance genes.</title>
        <authorList>
            <person name="Mckernan K.J."/>
            <person name="Helbert Y."/>
            <person name="Kane L.T."/>
            <person name="Ebling H."/>
            <person name="Zhang L."/>
            <person name="Liu B."/>
            <person name="Eaton Z."/>
            <person name="Mclaughlin S."/>
            <person name="Kingan S."/>
            <person name="Baybayan P."/>
            <person name="Concepcion G."/>
            <person name="Jordan M."/>
            <person name="Riva A."/>
            <person name="Barbazuk W."/>
            <person name="Harkins T."/>
        </authorList>
    </citation>
    <scope>NUCLEOTIDE SEQUENCE [LARGE SCALE GENOMIC DNA]</scope>
    <source>
        <strain evidence="6">cv. Jamaican Lion 4</strain>
        <tissue evidence="5">Leaf</tissue>
    </source>
</reference>
<sequence>MPLVFFGNDPNIKVADLITDLRQWDIDKLQSNFCQPDIDRILSIPLSLFSCEDVLSWHYTTTGIYTTERNTKTHAKTPKSASQILDFAGNYLSDFRHAPTKSSSTHQQDSVCSSSQVNNSFQLQKLIDQFYEAFRSHNFVVFLINEIVNLGVVLDATNYPQWASTNILWKIIIFKFSSLRTAILVGLFQTISEPSKSSSPSIGQRRWSFVFHFKRRSFCKLLFTFVKDIFELMSTSERRRSARIYELNVRRAQQENIQNKGKKTCETTIKDSSTGHRDFNLNRGKKKVKTRSIQDLIMDTATYQVGKSGNEDHHTNFAATSAGPEIVVSKKSKLELLLSILKRRDSFEIFAEPVNPNEVDGYYDTIKEPMDFGTISRKLNGGSYKSIDAFEHDVYLVSNNAMVFNASTTVYYRQARAIKNLAQKLFAALKTNPENFESEISRMRLRGGREIKEEMEISNFGSCDESNYSLTSKGCKEERPEGVQNVNNLNESVVPSIYQSPEHMITPKENIPNNIKHNGSLAQFSKDIGSYADIISGKKLRTCTSAEDSNNRFEIPNVESRYSNVVNRGYVHYAAYGEKPIEVARKRELHLEISAPHFRSNVYNESNRDISNSINNDNVIQKTDMSSSYLRENLSFQKRKFGEFVRDEVNKVIQNTSHREKLISSCIKHFHMAKAISSTPNSTPGGIKFTEAIKEGDKKSFQGKFSTTLNENINQDKFFSSSINKGKNFHMAEAICSDSKKIPTKQLKNFMEVVIEGESKSYQSEMPHVSTTRYTSNNQEKMFSMRKEKHLEMAEAASIMPKKFLVNPCEEAFESTTKEESKQFIPGGANECKSVPMIAMHSRMLETDSETIEETPQSFRAESHVSREHMDKQGTGSGFFSTHLLVDEDSCILNQFMSSMTNSMNIQIPGSNGQNSIPTTMNKGINVRTVSTLDSSGPMIQGTLSARGHGDQPSTHQQLFSPPKSGSNLNQSLISPSSNVNFPCGLHKPKTLCNSGKFMQAEQTLNWRQPKQVQSPLAGQSSMQMHPRPPLVDLVSQITPPQCQGQSTSACNGPIMNQIPIHASSMQMQTIHQVDLAGPTVPSEQRGHETDVVNEQATQLNLPRIFASRRQMQRHSYQVANRASPSQK</sequence>
<dbReference type="Gene3D" id="1.20.920.10">
    <property type="entry name" value="Bromodomain-like"/>
    <property type="match status" value="1"/>
</dbReference>
<evidence type="ECO:0000259" key="4">
    <source>
        <dbReference type="PROSITE" id="PS50014"/>
    </source>
</evidence>
<dbReference type="InterPro" id="IPR051831">
    <property type="entry name" value="Bromodomain_contain_prot"/>
</dbReference>
<dbReference type="InterPro" id="IPR036427">
    <property type="entry name" value="Bromodomain-like_sf"/>
</dbReference>
<dbReference type="SMART" id="SM00297">
    <property type="entry name" value="BROMO"/>
    <property type="match status" value="1"/>
</dbReference>
<dbReference type="PANTHER" id="PTHR22881">
    <property type="entry name" value="BROMODOMAIN CONTAINING PROTEIN"/>
    <property type="match status" value="1"/>
</dbReference>
<dbReference type="PROSITE" id="PS50014">
    <property type="entry name" value="BROMODOMAIN_2"/>
    <property type="match status" value="1"/>
</dbReference>
<dbReference type="CDD" id="cd04369">
    <property type="entry name" value="Bromodomain"/>
    <property type="match status" value="1"/>
</dbReference>
<accession>A0A7J6EWV8</accession>
<evidence type="ECO:0000313" key="5">
    <source>
        <dbReference type="EMBL" id="KAF4362911.1"/>
    </source>
</evidence>
<dbReference type="Proteomes" id="UP000583929">
    <property type="component" value="Unassembled WGS sequence"/>
</dbReference>
<dbReference type="InterPro" id="IPR018359">
    <property type="entry name" value="Bromodomain_CS"/>
</dbReference>
<dbReference type="AlphaFoldDB" id="A0A7J6EWV8"/>
<protein>
    <recommendedName>
        <fullName evidence="4">Bromo domain-containing protein</fullName>
    </recommendedName>
</protein>
<gene>
    <name evidence="5" type="ORF">G4B88_014248</name>
</gene>
<dbReference type="SUPFAM" id="SSF47370">
    <property type="entry name" value="Bromodomain"/>
    <property type="match status" value="1"/>
</dbReference>